<evidence type="ECO:0000256" key="6">
    <source>
        <dbReference type="ARBA" id="ARBA00023136"/>
    </source>
</evidence>
<accession>A0A2T2WUQ6</accession>
<organism evidence="9 10">
    <name type="scientific">Sulfobacillus benefaciens</name>
    <dbReference type="NCBI Taxonomy" id="453960"/>
    <lineage>
        <taxon>Bacteria</taxon>
        <taxon>Bacillati</taxon>
        <taxon>Bacillota</taxon>
        <taxon>Clostridia</taxon>
        <taxon>Eubacteriales</taxon>
        <taxon>Clostridiales Family XVII. Incertae Sedis</taxon>
        <taxon>Sulfobacillus</taxon>
    </lineage>
</organism>
<keyword evidence="4 8" id="KW-0812">Transmembrane</keyword>
<feature type="transmembrane region" description="Helical" evidence="8">
    <location>
        <begin position="69"/>
        <end position="87"/>
    </location>
</feature>
<evidence type="ECO:0000256" key="7">
    <source>
        <dbReference type="PIRNR" id="PIRNR002744"/>
    </source>
</evidence>
<gene>
    <name evidence="9" type="ORF">C7B43_15315</name>
</gene>
<keyword evidence="6 7" id="KW-0472">Membrane</keyword>
<dbReference type="AlphaFoldDB" id="A0A2T2WUQ6"/>
<keyword evidence="5 8" id="KW-1133">Transmembrane helix</keyword>
<comment type="subcellular location">
    <subcellularLocation>
        <location evidence="1">Membrane</location>
        <topology evidence="1">Multi-pass membrane protein</topology>
    </subcellularLocation>
</comment>
<evidence type="ECO:0000313" key="10">
    <source>
        <dbReference type="Proteomes" id="UP000242699"/>
    </source>
</evidence>
<evidence type="ECO:0000256" key="3">
    <source>
        <dbReference type="ARBA" id="ARBA00022448"/>
    </source>
</evidence>
<dbReference type="InterPro" id="IPR026030">
    <property type="entry name" value="Pur-cyt_permease_Fcy2/21/22"/>
</dbReference>
<dbReference type="PANTHER" id="PTHR30569:SF0">
    <property type="entry name" value="CYTOSINE PERMEASE"/>
    <property type="match status" value="1"/>
</dbReference>
<proteinExistence type="inferred from homology"/>
<dbReference type="PANTHER" id="PTHR30569">
    <property type="entry name" value="CYTOSINE TRANSPORTER CODB"/>
    <property type="match status" value="1"/>
</dbReference>
<dbReference type="InterPro" id="IPR001248">
    <property type="entry name" value="Pur-cyt_permease"/>
</dbReference>
<comment type="caution">
    <text evidence="9">The sequence shown here is derived from an EMBL/GenBank/DDBJ whole genome shotgun (WGS) entry which is preliminary data.</text>
</comment>
<evidence type="ECO:0000256" key="8">
    <source>
        <dbReference type="SAM" id="Phobius"/>
    </source>
</evidence>
<protein>
    <recommendedName>
        <fullName evidence="11">Thiamine permease</fullName>
    </recommendedName>
</protein>
<evidence type="ECO:0000256" key="5">
    <source>
        <dbReference type="ARBA" id="ARBA00022989"/>
    </source>
</evidence>
<dbReference type="Pfam" id="PF02133">
    <property type="entry name" value="Transp_cyt_pur"/>
    <property type="match status" value="1"/>
</dbReference>
<evidence type="ECO:0000256" key="4">
    <source>
        <dbReference type="ARBA" id="ARBA00022692"/>
    </source>
</evidence>
<feature type="transmembrane region" description="Helical" evidence="8">
    <location>
        <begin position="355"/>
        <end position="374"/>
    </location>
</feature>
<feature type="transmembrane region" description="Helical" evidence="8">
    <location>
        <begin position="146"/>
        <end position="163"/>
    </location>
</feature>
<dbReference type="PIRSF" id="PIRSF002744">
    <property type="entry name" value="Pur-cyt_permease"/>
    <property type="match status" value="1"/>
</dbReference>
<feature type="transmembrane region" description="Helical" evidence="8">
    <location>
        <begin position="420"/>
        <end position="442"/>
    </location>
</feature>
<feature type="transmembrane region" description="Helical" evidence="8">
    <location>
        <begin position="243"/>
        <end position="264"/>
    </location>
</feature>
<feature type="transmembrane region" description="Helical" evidence="8">
    <location>
        <begin position="175"/>
        <end position="193"/>
    </location>
</feature>
<feature type="transmembrane region" description="Helical" evidence="8">
    <location>
        <begin position="108"/>
        <end position="126"/>
    </location>
</feature>
<feature type="transmembrane region" description="Helical" evidence="8">
    <location>
        <begin position="328"/>
        <end position="349"/>
    </location>
</feature>
<evidence type="ECO:0000313" key="9">
    <source>
        <dbReference type="EMBL" id="PSR25979.1"/>
    </source>
</evidence>
<evidence type="ECO:0000256" key="1">
    <source>
        <dbReference type="ARBA" id="ARBA00004141"/>
    </source>
</evidence>
<feature type="transmembrane region" description="Helical" evidence="8">
    <location>
        <begin position="276"/>
        <end position="297"/>
    </location>
</feature>
<feature type="transmembrane region" description="Helical" evidence="8">
    <location>
        <begin position="205"/>
        <end position="222"/>
    </location>
</feature>
<dbReference type="Gene3D" id="1.10.4160.10">
    <property type="entry name" value="Hydantoin permease"/>
    <property type="match status" value="1"/>
</dbReference>
<dbReference type="EMBL" id="PXYT01000045">
    <property type="protein sequence ID" value="PSR25979.1"/>
    <property type="molecule type" value="Genomic_DNA"/>
</dbReference>
<feature type="transmembrane region" description="Helical" evidence="8">
    <location>
        <begin position="394"/>
        <end position="414"/>
    </location>
</feature>
<evidence type="ECO:0008006" key="11">
    <source>
        <dbReference type="Google" id="ProtNLM"/>
    </source>
</evidence>
<dbReference type="GO" id="GO:0015209">
    <property type="term" value="F:cytosine transmembrane transporter activity"/>
    <property type="evidence" value="ECO:0007669"/>
    <property type="project" value="InterPro"/>
</dbReference>
<dbReference type="GO" id="GO:0005886">
    <property type="term" value="C:plasma membrane"/>
    <property type="evidence" value="ECO:0007669"/>
    <property type="project" value="TreeGrafter"/>
</dbReference>
<dbReference type="InterPro" id="IPR030191">
    <property type="entry name" value="CodB"/>
</dbReference>
<evidence type="ECO:0000256" key="2">
    <source>
        <dbReference type="ARBA" id="ARBA00008974"/>
    </source>
</evidence>
<comment type="similarity">
    <text evidence="2 7">Belongs to the purine-cytosine permease (2.A.39) family.</text>
</comment>
<name>A0A2T2WUQ6_9FIRM</name>
<feature type="transmembrane region" description="Helical" evidence="8">
    <location>
        <begin position="42"/>
        <end position="63"/>
    </location>
</feature>
<dbReference type="Proteomes" id="UP000242699">
    <property type="component" value="Unassembled WGS sequence"/>
</dbReference>
<keyword evidence="3 7" id="KW-0813">Transport</keyword>
<reference evidence="9 10" key="1">
    <citation type="journal article" date="2014" name="BMC Genomics">
        <title>Comparison of environmental and isolate Sulfobacillus genomes reveals diverse carbon, sulfur, nitrogen, and hydrogen metabolisms.</title>
        <authorList>
            <person name="Justice N.B."/>
            <person name="Norman A."/>
            <person name="Brown C.T."/>
            <person name="Singh A."/>
            <person name="Thomas B.C."/>
            <person name="Banfield J.F."/>
        </authorList>
    </citation>
    <scope>NUCLEOTIDE SEQUENCE [LARGE SCALE GENOMIC DNA]</scope>
    <source>
        <strain evidence="9">AMDSBA1</strain>
    </source>
</reference>
<sequence length="458" mass="49530">MAESPTTASEPTSSGILGEVETVGVQPVPDDQRTMSPGKMTIVWLMASASATTPLIGALLFHFGVTDMILAIILSWLIGLIPSGLFSEMGREVPLTALIVARKSYGTAGAFLFSLLFTFVNMGWFGLNTAVAGVTLSAITHVSGSLWFWVIGVIQVVLVLFGMKWLEYFYRYTSVVLLVCYGVLAYLLFSHYHVRMPAATVPMQWGTAISTIVTFSILAWTYKVSTVSRFARPASDAHGKKAFFFAPSVGIMVSVLVMGLMGMYSQQATGNWNLALLGAHAPIWGVIAAVGVALAIIHTNAMNLYPSTVDLLVALNTFRRPSQWEQPIATIAMGVLGTVLAILGILNHVAGFLDVIGDVIIPFTFIMLVDWLWVQRRQTPVAAFFAQPRTGHDWWSWPAVIAFAAGLIVCIWGGDWLPGLFTTVLPLPVIGGLFSALIYAGWAIPRLMPKTAAPQSEG</sequence>